<accession>A0ABQ1I8T0</accession>
<reference evidence="2" key="1">
    <citation type="journal article" date="2019" name="Int. J. Syst. Evol. Microbiol.">
        <title>The Global Catalogue of Microorganisms (GCM) 10K type strain sequencing project: providing services to taxonomists for standard genome sequencing and annotation.</title>
        <authorList>
            <consortium name="The Broad Institute Genomics Platform"/>
            <consortium name="The Broad Institute Genome Sequencing Center for Infectious Disease"/>
            <person name="Wu L."/>
            <person name="Ma J."/>
        </authorList>
    </citation>
    <scope>NUCLEOTIDE SEQUENCE [LARGE SCALE GENOMIC DNA]</scope>
    <source>
        <strain evidence="2">CGMCC 1.10188</strain>
    </source>
</reference>
<evidence type="ECO:0000313" key="2">
    <source>
        <dbReference type="Proteomes" id="UP000603352"/>
    </source>
</evidence>
<dbReference type="Proteomes" id="UP000603352">
    <property type="component" value="Unassembled WGS sequence"/>
</dbReference>
<keyword evidence="2" id="KW-1185">Reference proteome</keyword>
<proteinExistence type="predicted"/>
<comment type="caution">
    <text evidence="1">The sequence shown here is derived from an EMBL/GenBank/DDBJ whole genome shotgun (WGS) entry which is preliminary data.</text>
</comment>
<organism evidence="1 2">
    <name type="scientific">Tistrella bauzanensis</name>
    <dbReference type="NCBI Taxonomy" id="657419"/>
    <lineage>
        <taxon>Bacteria</taxon>
        <taxon>Pseudomonadati</taxon>
        <taxon>Pseudomonadota</taxon>
        <taxon>Alphaproteobacteria</taxon>
        <taxon>Geminicoccales</taxon>
        <taxon>Geminicoccaceae</taxon>
        <taxon>Tistrella</taxon>
    </lineage>
</organism>
<dbReference type="EMBL" id="BMDZ01000002">
    <property type="protein sequence ID" value="GGB24712.1"/>
    <property type="molecule type" value="Genomic_DNA"/>
</dbReference>
<sequence length="53" mass="5610">MVAGVFVVWAQAPFRGLKAAAAHPAIKPRAARRLIITKGWILIVIVMAGSDGI</sequence>
<gene>
    <name evidence="1" type="ORF">GCM10011505_02490</name>
</gene>
<name>A0ABQ1I8T0_9PROT</name>
<protein>
    <submittedName>
        <fullName evidence="1">Uncharacterized protein</fullName>
    </submittedName>
</protein>
<evidence type="ECO:0000313" key="1">
    <source>
        <dbReference type="EMBL" id="GGB24712.1"/>
    </source>
</evidence>